<evidence type="ECO:0000313" key="5">
    <source>
        <dbReference type="EMBL" id="AZL61474.1"/>
    </source>
</evidence>
<protein>
    <submittedName>
        <fullName evidence="5">SET domain-containing protein-lysine N-methyltransferase</fullName>
    </submittedName>
</protein>
<proteinExistence type="predicted"/>
<dbReference type="Gene3D" id="2.170.270.10">
    <property type="entry name" value="SET domain"/>
    <property type="match status" value="1"/>
</dbReference>
<gene>
    <name evidence="5" type="ORF">EI545_21205</name>
</gene>
<dbReference type="PANTHER" id="PTHR12350:SF19">
    <property type="entry name" value="SET DOMAIN-CONTAINING PROTEIN"/>
    <property type="match status" value="1"/>
</dbReference>
<dbReference type="PROSITE" id="PS50280">
    <property type="entry name" value="SET"/>
    <property type="match status" value="1"/>
</dbReference>
<dbReference type="KEGG" id="taw:EI545_21205"/>
<evidence type="ECO:0000256" key="2">
    <source>
        <dbReference type="ARBA" id="ARBA00022691"/>
    </source>
</evidence>
<dbReference type="PANTHER" id="PTHR12350">
    <property type="entry name" value="HISTONE-LYSINE N-METHYLTRANSFERASE-RELATED"/>
    <property type="match status" value="1"/>
</dbReference>
<dbReference type="InterPro" id="IPR003616">
    <property type="entry name" value="Post-SET_dom"/>
</dbReference>
<dbReference type="GO" id="GO:0008168">
    <property type="term" value="F:methyltransferase activity"/>
    <property type="evidence" value="ECO:0007669"/>
    <property type="project" value="UniProtKB-KW"/>
</dbReference>
<evidence type="ECO:0000313" key="6">
    <source>
        <dbReference type="Proteomes" id="UP000282002"/>
    </source>
</evidence>
<dbReference type="Pfam" id="PF00856">
    <property type="entry name" value="SET"/>
    <property type="match status" value="1"/>
</dbReference>
<feature type="domain" description="SET" evidence="3">
    <location>
        <begin position="41"/>
        <end position="139"/>
    </location>
</feature>
<name>A0A3S8UCY3_9RHOB</name>
<evidence type="ECO:0000256" key="1">
    <source>
        <dbReference type="ARBA" id="ARBA00022679"/>
    </source>
</evidence>
<dbReference type="EMBL" id="CP034331">
    <property type="protein sequence ID" value="AZL61474.1"/>
    <property type="molecule type" value="Genomic_DNA"/>
</dbReference>
<geneLocation type="plasmid" evidence="5">
    <name>unnamed3</name>
</geneLocation>
<keyword evidence="1 5" id="KW-0808">Transferase</keyword>
<keyword evidence="2" id="KW-0949">S-adenosyl-L-methionine</keyword>
<sequence>MAGVRYCPRHKRGKLVMNATVAQPVHFGLQSVPCARAINNRNVAVRLADNVKGRGVFAIRDHLPGEVVLIGLIESLADRRTNHSIQLDWNVHANFEEPASLINHSCLPNTFVSPNRFGAYDFIALRAIASGEELSFDYATTEYESIAVPNCACGSPACRGSSGGFSVLDSTHELTAYGFIAPYLLRGTPTSNLVLQGDFDITPTGVPWPPQANIAARWIAFQQQTGSTASNGQI</sequence>
<dbReference type="AlphaFoldDB" id="A0A3S8UCY3"/>
<evidence type="ECO:0000259" key="4">
    <source>
        <dbReference type="PROSITE" id="PS50868"/>
    </source>
</evidence>
<reference evidence="5 6" key="1">
    <citation type="submission" date="2018-12" db="EMBL/GenBank/DDBJ databases">
        <title>Complete genome sequencing of Tabrizicola sp. K13M18.</title>
        <authorList>
            <person name="Bae J.-W."/>
        </authorList>
    </citation>
    <scope>NUCLEOTIDE SEQUENCE [LARGE SCALE GENOMIC DNA]</scope>
    <source>
        <strain evidence="5 6">K13M18</strain>
        <plasmid evidence="5 6">unnamed3</plasmid>
    </source>
</reference>
<dbReference type="InterPro" id="IPR046341">
    <property type="entry name" value="SET_dom_sf"/>
</dbReference>
<dbReference type="InterPro" id="IPR001214">
    <property type="entry name" value="SET_dom"/>
</dbReference>
<dbReference type="SUPFAM" id="SSF82199">
    <property type="entry name" value="SET domain"/>
    <property type="match status" value="1"/>
</dbReference>
<accession>A0A3S8UCY3</accession>
<evidence type="ECO:0000259" key="3">
    <source>
        <dbReference type="PROSITE" id="PS50280"/>
    </source>
</evidence>
<organism evidence="5 6">
    <name type="scientific">Tabrizicola piscis</name>
    <dbReference type="NCBI Taxonomy" id="2494374"/>
    <lineage>
        <taxon>Bacteria</taxon>
        <taxon>Pseudomonadati</taxon>
        <taxon>Pseudomonadota</taxon>
        <taxon>Alphaproteobacteria</taxon>
        <taxon>Rhodobacterales</taxon>
        <taxon>Paracoccaceae</taxon>
        <taxon>Tabrizicola</taxon>
    </lineage>
</organism>
<dbReference type="Proteomes" id="UP000282002">
    <property type="component" value="Plasmid unnamed3"/>
</dbReference>
<dbReference type="PROSITE" id="PS50868">
    <property type="entry name" value="POST_SET"/>
    <property type="match status" value="1"/>
</dbReference>
<dbReference type="GO" id="GO:0032259">
    <property type="term" value="P:methylation"/>
    <property type="evidence" value="ECO:0007669"/>
    <property type="project" value="UniProtKB-KW"/>
</dbReference>
<keyword evidence="5" id="KW-0614">Plasmid</keyword>
<dbReference type="OrthoDB" id="9804945at2"/>
<dbReference type="InterPro" id="IPR053201">
    <property type="entry name" value="Flavunoidine_N-MTase"/>
</dbReference>
<keyword evidence="6" id="KW-1185">Reference proteome</keyword>
<keyword evidence="5" id="KW-0489">Methyltransferase</keyword>
<feature type="domain" description="Post-SET" evidence="4">
    <location>
        <begin position="147"/>
        <end position="163"/>
    </location>
</feature>